<evidence type="ECO:0000313" key="3">
    <source>
        <dbReference type="Proteomes" id="UP000735302"/>
    </source>
</evidence>
<dbReference type="EMBL" id="BLXT01002329">
    <property type="protein sequence ID" value="GFN93358.1"/>
    <property type="molecule type" value="Genomic_DNA"/>
</dbReference>
<proteinExistence type="predicted"/>
<evidence type="ECO:0000256" key="1">
    <source>
        <dbReference type="SAM" id="MobiDB-lite"/>
    </source>
</evidence>
<dbReference type="AlphaFoldDB" id="A0AAV3ZDA6"/>
<keyword evidence="3" id="KW-1185">Reference proteome</keyword>
<protein>
    <recommendedName>
        <fullName evidence="4">Secreted protein</fullName>
    </recommendedName>
</protein>
<gene>
    <name evidence="2" type="ORF">PoB_001986400</name>
</gene>
<name>A0AAV3ZDA6_9GAST</name>
<accession>A0AAV3ZDA6</accession>
<reference evidence="2 3" key="1">
    <citation type="journal article" date="2021" name="Elife">
        <title>Chloroplast acquisition without the gene transfer in kleptoplastic sea slugs, Plakobranchus ocellatus.</title>
        <authorList>
            <person name="Maeda T."/>
            <person name="Takahashi S."/>
            <person name="Yoshida T."/>
            <person name="Shimamura S."/>
            <person name="Takaki Y."/>
            <person name="Nagai Y."/>
            <person name="Toyoda A."/>
            <person name="Suzuki Y."/>
            <person name="Arimoto A."/>
            <person name="Ishii H."/>
            <person name="Satoh N."/>
            <person name="Nishiyama T."/>
            <person name="Hasebe M."/>
            <person name="Maruyama T."/>
            <person name="Minagawa J."/>
            <person name="Obokata J."/>
            <person name="Shigenobu S."/>
        </authorList>
    </citation>
    <scope>NUCLEOTIDE SEQUENCE [LARGE SCALE GENOMIC DNA]</scope>
</reference>
<comment type="caution">
    <text evidence="2">The sequence shown here is derived from an EMBL/GenBank/DDBJ whole genome shotgun (WGS) entry which is preliminary data.</text>
</comment>
<evidence type="ECO:0008006" key="4">
    <source>
        <dbReference type="Google" id="ProtNLM"/>
    </source>
</evidence>
<organism evidence="2 3">
    <name type="scientific">Plakobranchus ocellatus</name>
    <dbReference type="NCBI Taxonomy" id="259542"/>
    <lineage>
        <taxon>Eukaryota</taxon>
        <taxon>Metazoa</taxon>
        <taxon>Spiralia</taxon>
        <taxon>Lophotrochozoa</taxon>
        <taxon>Mollusca</taxon>
        <taxon>Gastropoda</taxon>
        <taxon>Heterobranchia</taxon>
        <taxon>Euthyneura</taxon>
        <taxon>Panpulmonata</taxon>
        <taxon>Sacoglossa</taxon>
        <taxon>Placobranchoidea</taxon>
        <taxon>Plakobranchidae</taxon>
        <taxon>Plakobranchus</taxon>
    </lineage>
</organism>
<feature type="region of interest" description="Disordered" evidence="1">
    <location>
        <begin position="59"/>
        <end position="81"/>
    </location>
</feature>
<sequence>MWVIQWVSPVPTGMATTAHSGKFMTCVGYSVGRHRVHTHHTPDLLGLDTLLQHRQQATSIPLVRSSAPPSKLSKSPQLIIP</sequence>
<dbReference type="Proteomes" id="UP000735302">
    <property type="component" value="Unassembled WGS sequence"/>
</dbReference>
<evidence type="ECO:0000313" key="2">
    <source>
        <dbReference type="EMBL" id="GFN93358.1"/>
    </source>
</evidence>
<feature type="compositionally biased region" description="Low complexity" evidence="1">
    <location>
        <begin position="65"/>
        <end position="81"/>
    </location>
</feature>